<keyword evidence="7 8" id="KW-0472">Membrane</keyword>
<reference evidence="10 11" key="1">
    <citation type="journal article" date="2015" name="Genome Biol. Evol.">
        <title>Comparative Genomics of a Bacterivorous Green Alga Reveals Evolutionary Causalities and Consequences of Phago-Mixotrophic Mode of Nutrition.</title>
        <authorList>
            <person name="Burns J.A."/>
            <person name="Paasch A."/>
            <person name="Narechania A."/>
            <person name="Kim E."/>
        </authorList>
    </citation>
    <scope>NUCLEOTIDE SEQUENCE [LARGE SCALE GENOMIC DNA]</scope>
    <source>
        <strain evidence="10 11">PLY_AMNH</strain>
    </source>
</reference>
<dbReference type="InterPro" id="IPR050352">
    <property type="entry name" value="ABCG_transporters"/>
</dbReference>
<evidence type="ECO:0000256" key="3">
    <source>
        <dbReference type="ARBA" id="ARBA00022692"/>
    </source>
</evidence>
<feature type="transmembrane region" description="Helical" evidence="8">
    <location>
        <begin position="1172"/>
        <end position="1191"/>
    </location>
</feature>
<evidence type="ECO:0000256" key="6">
    <source>
        <dbReference type="ARBA" id="ARBA00022989"/>
    </source>
</evidence>
<dbReference type="PANTHER" id="PTHR48041:SF113">
    <property type="entry name" value="ATP-BINDING CASSETTE SUB-FAMILY G MEMBER 5"/>
    <property type="match status" value="1"/>
</dbReference>
<proteinExistence type="predicted"/>
<dbReference type="GO" id="GO:0140359">
    <property type="term" value="F:ABC-type transporter activity"/>
    <property type="evidence" value="ECO:0007669"/>
    <property type="project" value="InterPro"/>
</dbReference>
<feature type="transmembrane region" description="Helical" evidence="8">
    <location>
        <begin position="1203"/>
        <end position="1222"/>
    </location>
</feature>
<dbReference type="InterPro" id="IPR003439">
    <property type="entry name" value="ABC_transporter-like_ATP-bd"/>
</dbReference>
<feature type="domain" description="ABC transporter" evidence="9">
    <location>
        <begin position="29"/>
        <end position="271"/>
    </location>
</feature>
<evidence type="ECO:0000256" key="2">
    <source>
        <dbReference type="ARBA" id="ARBA00022448"/>
    </source>
</evidence>
<keyword evidence="4" id="KW-0547">Nucleotide-binding</keyword>
<feature type="transmembrane region" description="Helical" evidence="8">
    <location>
        <begin position="450"/>
        <end position="476"/>
    </location>
</feature>
<feature type="transmembrane region" description="Helical" evidence="8">
    <location>
        <begin position="410"/>
        <end position="430"/>
    </location>
</feature>
<dbReference type="Proteomes" id="UP001190700">
    <property type="component" value="Unassembled WGS sequence"/>
</dbReference>
<dbReference type="InterPro" id="IPR017871">
    <property type="entry name" value="ABC_transporter-like_CS"/>
</dbReference>
<organism evidence="10 11">
    <name type="scientific">Cymbomonas tetramitiformis</name>
    <dbReference type="NCBI Taxonomy" id="36881"/>
    <lineage>
        <taxon>Eukaryota</taxon>
        <taxon>Viridiplantae</taxon>
        <taxon>Chlorophyta</taxon>
        <taxon>Pyramimonadophyceae</taxon>
        <taxon>Pyramimonadales</taxon>
        <taxon>Pyramimonadaceae</taxon>
        <taxon>Cymbomonas</taxon>
    </lineage>
</organism>
<feature type="domain" description="ABC transporter" evidence="9">
    <location>
        <begin position="721"/>
        <end position="958"/>
    </location>
</feature>
<evidence type="ECO:0000256" key="8">
    <source>
        <dbReference type="SAM" id="Phobius"/>
    </source>
</evidence>
<keyword evidence="6 8" id="KW-1133">Transmembrane helix</keyword>
<evidence type="ECO:0000256" key="5">
    <source>
        <dbReference type="ARBA" id="ARBA00022840"/>
    </source>
</evidence>
<feature type="transmembrane region" description="Helical" evidence="8">
    <location>
        <begin position="376"/>
        <end position="398"/>
    </location>
</feature>
<evidence type="ECO:0000256" key="7">
    <source>
        <dbReference type="ARBA" id="ARBA00023136"/>
    </source>
</evidence>
<dbReference type="GO" id="GO:0043190">
    <property type="term" value="C:ATP-binding cassette (ABC) transporter complex"/>
    <property type="evidence" value="ECO:0007669"/>
    <property type="project" value="TreeGrafter"/>
</dbReference>
<dbReference type="Pfam" id="PF00005">
    <property type="entry name" value="ABC_tran"/>
    <property type="match status" value="2"/>
</dbReference>
<dbReference type="PROSITE" id="PS00211">
    <property type="entry name" value="ABC_TRANSPORTER_1"/>
    <property type="match status" value="1"/>
</dbReference>
<dbReference type="InterPro" id="IPR027417">
    <property type="entry name" value="P-loop_NTPase"/>
</dbReference>
<dbReference type="PROSITE" id="PS50893">
    <property type="entry name" value="ABC_TRANSPORTER_2"/>
    <property type="match status" value="2"/>
</dbReference>
<comment type="subcellular location">
    <subcellularLocation>
        <location evidence="1">Membrane</location>
        <topology evidence="1">Multi-pass membrane protein</topology>
    </subcellularLocation>
</comment>
<dbReference type="InterPro" id="IPR043926">
    <property type="entry name" value="ABCG_dom"/>
</dbReference>
<comment type="caution">
    <text evidence="10">The sequence shown here is derived from an EMBL/GenBank/DDBJ whole genome shotgun (WGS) entry which is preliminary data.</text>
</comment>
<keyword evidence="5" id="KW-0067">ATP-binding</keyword>
<evidence type="ECO:0000259" key="9">
    <source>
        <dbReference type="PROSITE" id="PS50893"/>
    </source>
</evidence>
<dbReference type="Pfam" id="PF01061">
    <property type="entry name" value="ABC2_membrane"/>
    <property type="match status" value="2"/>
</dbReference>
<dbReference type="GO" id="GO:0005524">
    <property type="term" value="F:ATP binding"/>
    <property type="evidence" value="ECO:0007669"/>
    <property type="project" value="UniProtKB-KW"/>
</dbReference>
<dbReference type="SMART" id="SM00382">
    <property type="entry name" value="AAA"/>
    <property type="match status" value="2"/>
</dbReference>
<evidence type="ECO:0000313" key="10">
    <source>
        <dbReference type="EMBL" id="KAK3278436.1"/>
    </source>
</evidence>
<evidence type="ECO:0000256" key="1">
    <source>
        <dbReference type="ARBA" id="ARBA00004141"/>
    </source>
</evidence>
<accession>A0AAE0GJ82</accession>
<feature type="transmembrane region" description="Helical" evidence="8">
    <location>
        <begin position="1091"/>
        <end position="1113"/>
    </location>
</feature>
<keyword evidence="11" id="KW-1185">Reference proteome</keyword>
<dbReference type="SUPFAM" id="SSF52540">
    <property type="entry name" value="P-loop containing nucleoside triphosphate hydrolases"/>
    <property type="match status" value="2"/>
</dbReference>
<feature type="transmembrane region" description="Helical" evidence="8">
    <location>
        <begin position="488"/>
        <end position="513"/>
    </location>
</feature>
<gene>
    <name evidence="10" type="ORF">CYMTET_13628</name>
</gene>
<dbReference type="InterPro" id="IPR013525">
    <property type="entry name" value="ABC2_TM"/>
</dbReference>
<dbReference type="Gene3D" id="3.40.50.300">
    <property type="entry name" value="P-loop containing nucleotide triphosphate hydrolases"/>
    <property type="match status" value="2"/>
</dbReference>
<dbReference type="InterPro" id="IPR003593">
    <property type="entry name" value="AAA+_ATPase"/>
</dbReference>
<protein>
    <recommendedName>
        <fullName evidence="9">ABC transporter domain-containing protein</fullName>
    </recommendedName>
</protein>
<evidence type="ECO:0000313" key="11">
    <source>
        <dbReference type="Proteomes" id="UP001190700"/>
    </source>
</evidence>
<dbReference type="PANTHER" id="PTHR48041">
    <property type="entry name" value="ABC TRANSPORTER G FAMILY MEMBER 28"/>
    <property type="match status" value="1"/>
</dbReference>
<feature type="transmembrane region" description="Helical" evidence="8">
    <location>
        <begin position="1060"/>
        <end position="1079"/>
    </location>
</feature>
<keyword evidence="2" id="KW-0813">Transport</keyword>
<feature type="transmembrane region" description="Helical" evidence="8">
    <location>
        <begin position="1133"/>
        <end position="1160"/>
    </location>
</feature>
<evidence type="ECO:0000256" key="4">
    <source>
        <dbReference type="ARBA" id="ARBA00022741"/>
    </source>
</evidence>
<keyword evidence="3 8" id="KW-0812">Transmembrane</keyword>
<sequence length="1295" mass="140263">MAADNADLLLPLIEASDSTEFQTPSGTSLRFSELSVYVIEGASKKALLHRLSGGVHADSKVAVLGGSGAGKSTLLNTLSGRSVLYRAEQTGCIYYDGCQYTPDELMSFTGYVTQDDVLLANLTVWETLFFAANLQLPASVSASSKMVRVNQTLSSLGLLKCRDTLCGTSFERGISGGERRRVSIAIQLLRSLRLLLLDEPTSGLDSVNAYQVVVNLYAVECTCLFSIHQPGSSIIALLGSVMIMALGELAYFGPTDRLLPFLARHGHESGSYVNPLDFALDLLTPDSRSAVKLQASLDRIFGFLEQAHTAQEAGHGVPVAACGLTTDTARSSQGRGPDLPPGAKNALQTDRLPFMAAVATLARRLMLNAIRDPLAVFNRCGALCTFGVLLLCFFPKLGHDQASIQDRQGVIFESIAAVPAIGVVGAVAVFPPLRKVLRRELLDQRYSTSAFLAAHMLVELPFYVIGAISFSGLVYPVLGLNAPASAHFWIYAFVITALYTFGEAVSTTALSFIESPTAASNLSNSFLVITQVYSSGLFRASSQLLPPLRWLSWGYILRYATELLQVNEYTTCWQASCPVELTCEPSAAICIQDGGELLEAQFPGAIGRFHVNMLVTGLYALGARMVMLSAHVLASGQCSSVVGLMARRLFCRTPDKPAPRGAVGDAEAPLPLQDGAGEAQDARARWLAVLHAETQRETSEAPASSAGAALGVQLAFAGVRVEMRGDWSRPWEGRSQNKVLLEGASGIVEGNELCAILGGSGCGKTTLLNSLASRLEAKYVATGDIMLDGRQVASGELPLLLGYIPQDDDSSSTTGVLTVREFLWYIAMFHRLPAEERTSAVLWELGLAGSASTLVSRTSGGERRRVSIAAQMLKRPKVMLLDEPTTGLDASTANGLIAMLHRVCRQGCCALATVHQPRSDVFTLFDNVVILASGRQVYGGPTETLIPYLASAGHACPTNANPFDFIVDLVTVHHNGAGEAEEAKIQHLVDGFERSQVAKDVRRRLQEIAPAPQGGSAGHAGTRGRALREELFLIPLWRLRVLTSRLCLGFLREREELKTLVFQFIGVAGIMGLVFWNVVHDAEVIRDRERIGLCYMTSVLLPFNMMLSGISRLSQSRASIYREVTDGLYTWPVYHIATHLVYVPFLAVMSTCSALLMYGMGEQELNFKRDSAYMLVILLGTACGSAVASFASALQPDFQQTVVIANFFFTMFLLPCGFMVNVNHIPSWLSWTKDISFIHHSLALVSHVHFADSDSAGQAHLDDQCSRNNSPQLVKRIWMTRRSRNNSRSWPSAFG</sequence>
<dbReference type="Pfam" id="PF19055">
    <property type="entry name" value="ABC2_membrane_7"/>
    <property type="match status" value="1"/>
</dbReference>
<name>A0AAE0GJ82_9CHLO</name>
<dbReference type="EMBL" id="LGRX02005436">
    <property type="protein sequence ID" value="KAK3278436.1"/>
    <property type="molecule type" value="Genomic_DNA"/>
</dbReference>
<dbReference type="GO" id="GO:0016887">
    <property type="term" value="F:ATP hydrolysis activity"/>
    <property type="evidence" value="ECO:0007669"/>
    <property type="project" value="InterPro"/>
</dbReference>